<dbReference type="OrthoDB" id="4205486at2759"/>
<feature type="compositionally biased region" description="Pro residues" evidence="5">
    <location>
        <begin position="54"/>
        <end position="63"/>
    </location>
</feature>
<dbReference type="AlphaFoldDB" id="A0A8H4XPG9"/>
<reference evidence="7" key="2">
    <citation type="submission" date="2020-05" db="EMBL/GenBank/DDBJ databases">
        <authorList>
            <person name="Kim H.-S."/>
            <person name="Proctor R.H."/>
            <person name="Brown D.W."/>
        </authorList>
    </citation>
    <scope>NUCLEOTIDE SEQUENCE</scope>
    <source>
        <strain evidence="7">NRRL 22465</strain>
    </source>
</reference>
<reference evidence="7" key="1">
    <citation type="journal article" date="2020" name="BMC Genomics">
        <title>Correction to: Identification and distribution of gene clusters required for synthesis of sphingolipid metabolism inhibitors in diverse species of the filamentous fungus Fusarium.</title>
        <authorList>
            <person name="Kim H.S."/>
            <person name="Lohmar J.M."/>
            <person name="Busman M."/>
            <person name="Brown D.W."/>
            <person name="Naumann T.A."/>
            <person name="Divon H.H."/>
            <person name="Lysoe E."/>
            <person name="Uhlig S."/>
            <person name="Proctor R.H."/>
        </authorList>
    </citation>
    <scope>NUCLEOTIDE SEQUENCE</scope>
    <source>
        <strain evidence="7">NRRL 22465</strain>
    </source>
</reference>
<protein>
    <submittedName>
        <fullName evidence="7">Uncharacterized protein</fullName>
    </submittedName>
</protein>
<evidence type="ECO:0000256" key="5">
    <source>
        <dbReference type="SAM" id="MobiDB-lite"/>
    </source>
</evidence>
<proteinExistence type="predicted"/>
<feature type="region of interest" description="Disordered" evidence="5">
    <location>
        <begin position="53"/>
        <end position="136"/>
    </location>
</feature>
<gene>
    <name evidence="7" type="ORF">FZEAL_800</name>
</gene>
<comment type="caution">
    <text evidence="7">The sequence shown here is derived from an EMBL/GenBank/DDBJ whole genome shotgun (WGS) entry which is preliminary data.</text>
</comment>
<dbReference type="GO" id="GO:0016020">
    <property type="term" value="C:membrane"/>
    <property type="evidence" value="ECO:0007669"/>
    <property type="project" value="UniProtKB-SubCell"/>
</dbReference>
<evidence type="ECO:0000313" key="8">
    <source>
        <dbReference type="Proteomes" id="UP000635477"/>
    </source>
</evidence>
<evidence type="ECO:0000256" key="4">
    <source>
        <dbReference type="ARBA" id="ARBA00023136"/>
    </source>
</evidence>
<organism evidence="7 8">
    <name type="scientific">Fusarium zealandicum</name>
    <dbReference type="NCBI Taxonomy" id="1053134"/>
    <lineage>
        <taxon>Eukaryota</taxon>
        <taxon>Fungi</taxon>
        <taxon>Dikarya</taxon>
        <taxon>Ascomycota</taxon>
        <taxon>Pezizomycotina</taxon>
        <taxon>Sordariomycetes</taxon>
        <taxon>Hypocreomycetidae</taxon>
        <taxon>Hypocreales</taxon>
        <taxon>Nectriaceae</taxon>
        <taxon>Fusarium</taxon>
        <taxon>Fusarium staphyleae species complex</taxon>
    </lineage>
</organism>
<feature type="compositionally biased region" description="Basic and acidic residues" evidence="5">
    <location>
        <begin position="351"/>
        <end position="364"/>
    </location>
</feature>
<keyword evidence="2 6" id="KW-0812">Transmembrane</keyword>
<feature type="transmembrane region" description="Helical" evidence="6">
    <location>
        <begin position="175"/>
        <end position="196"/>
    </location>
</feature>
<comment type="subcellular location">
    <subcellularLocation>
        <location evidence="1">Membrane</location>
        <topology evidence="1">Single-pass membrane protein</topology>
    </subcellularLocation>
</comment>
<dbReference type="EMBL" id="JABEYC010000042">
    <property type="protein sequence ID" value="KAF4983923.1"/>
    <property type="molecule type" value="Genomic_DNA"/>
</dbReference>
<evidence type="ECO:0000256" key="6">
    <source>
        <dbReference type="SAM" id="Phobius"/>
    </source>
</evidence>
<evidence type="ECO:0000256" key="1">
    <source>
        <dbReference type="ARBA" id="ARBA00004167"/>
    </source>
</evidence>
<evidence type="ECO:0000256" key="3">
    <source>
        <dbReference type="ARBA" id="ARBA00022989"/>
    </source>
</evidence>
<feature type="compositionally biased region" description="Low complexity" evidence="5">
    <location>
        <begin position="113"/>
        <end position="129"/>
    </location>
</feature>
<dbReference type="InterPro" id="IPR029208">
    <property type="entry name" value="COX14"/>
</dbReference>
<name>A0A8H4XPG9_9HYPO</name>
<evidence type="ECO:0000313" key="7">
    <source>
        <dbReference type="EMBL" id="KAF4983923.1"/>
    </source>
</evidence>
<evidence type="ECO:0000256" key="2">
    <source>
        <dbReference type="ARBA" id="ARBA00022692"/>
    </source>
</evidence>
<feature type="region of interest" description="Disordered" evidence="5">
    <location>
        <begin position="351"/>
        <end position="372"/>
    </location>
</feature>
<keyword evidence="3 6" id="KW-1133">Transmembrane helix</keyword>
<keyword evidence="4 6" id="KW-0472">Membrane</keyword>
<feature type="region of interest" description="Disordered" evidence="5">
    <location>
        <begin position="308"/>
        <end position="336"/>
    </location>
</feature>
<dbReference type="Pfam" id="PF14880">
    <property type="entry name" value="COX14"/>
    <property type="match status" value="1"/>
</dbReference>
<sequence length="385" mass="42914">MTFPSTSHHQFLDSFNPSTQLPPLIRSYSAPITDPQFAWRTLTLAPKNLMTPLPSIPNLPAPHEPQSDRKRRFSPNPLYPAPLSHRNEHNMASRMGPRSVKDATRFTSTIPHATSKTAGGSGAAPKASPRIPGESPEQRVRRLRQAHLAAQHAQISKTDKFIDASRRFLDVAHRWTIGGIVIFTAVAGVVSIYSVWDMLRYNRARREEWVEAQKKIEFDELSTARLAYLKGEATEDQILLVEEANREAEARGEKLPPLLPAASHRTHFEEHLQPAFEGKSTAATNDAAAAKSGGKGVMGIFSSMLGREEQGDDVGSSQERLGYESLSEEDDAAGMRESDLVRSIESKARVAWEQEKENQRRGGTLDHLGLETAPVPNKKSWWKFW</sequence>
<accession>A0A8H4XPG9</accession>
<keyword evidence="8" id="KW-1185">Reference proteome</keyword>
<dbReference type="Proteomes" id="UP000635477">
    <property type="component" value="Unassembled WGS sequence"/>
</dbReference>